<feature type="compositionally biased region" description="Acidic residues" evidence="1">
    <location>
        <begin position="336"/>
        <end position="347"/>
    </location>
</feature>
<dbReference type="Pfam" id="PF03153">
    <property type="entry name" value="TFIIA"/>
    <property type="match status" value="1"/>
</dbReference>
<dbReference type="GO" id="GO:0005672">
    <property type="term" value="C:transcription factor TFIIA complex"/>
    <property type="evidence" value="ECO:0007669"/>
    <property type="project" value="InterPro"/>
</dbReference>
<dbReference type="GO" id="GO:0016491">
    <property type="term" value="F:oxidoreductase activity"/>
    <property type="evidence" value="ECO:0007669"/>
    <property type="project" value="InterPro"/>
</dbReference>
<feature type="compositionally biased region" description="Basic and acidic residues" evidence="1">
    <location>
        <begin position="295"/>
        <end position="304"/>
    </location>
</feature>
<feature type="non-terminal residue" evidence="3">
    <location>
        <position position="1"/>
    </location>
</feature>
<feature type="region of interest" description="Disordered" evidence="1">
    <location>
        <begin position="283"/>
        <end position="563"/>
    </location>
</feature>
<dbReference type="STRING" id="6198.A0A075A3Y9"/>
<evidence type="ECO:0000256" key="1">
    <source>
        <dbReference type="SAM" id="MobiDB-lite"/>
    </source>
</evidence>
<accession>A0A075A3Y9</accession>
<feature type="non-terminal residue" evidence="3">
    <location>
        <position position="786"/>
    </location>
</feature>
<feature type="compositionally biased region" description="Polar residues" evidence="1">
    <location>
        <begin position="381"/>
        <end position="396"/>
    </location>
</feature>
<dbReference type="CTD" id="20327362"/>
<dbReference type="InterPro" id="IPR005025">
    <property type="entry name" value="FMN_Rdtase-like_dom"/>
</dbReference>
<dbReference type="Proteomes" id="UP000054324">
    <property type="component" value="Unassembled WGS sequence"/>
</dbReference>
<feature type="compositionally biased region" description="Acidic residues" evidence="1">
    <location>
        <begin position="443"/>
        <end position="464"/>
    </location>
</feature>
<feature type="compositionally biased region" description="Acidic residues" evidence="1">
    <location>
        <begin position="544"/>
        <end position="555"/>
    </location>
</feature>
<dbReference type="RefSeq" id="XP_009165976.1">
    <property type="nucleotide sequence ID" value="XM_009167712.1"/>
</dbReference>
<sequence>CRKRRPIGILDLWFSGLELTPPGALLTGPGRCVSVSLRSLEMTDVSRFYHDVIDDVINGVKDEWVEEGLDLQVLDELRKLWTTKLAETHVFDPEPTTNTAAQYLNLIQRSQLQLRSAAPVAIGHSNIALPVRPLNPTGLPGSLATLRPTVARPVTERPQLHPTIQSSTQVQRMQPQHTTIMHGNLVGNVPGVVGVSAPAGAQVHMQPPRAGIPTAIQSGTAPQIAALPSGLTGHLVQIGQQTYLVPQTLVGLRQPTGTSQLSIPHFVGAPGPTATTLATSVATDHSSFPQTQVDGGHDSEESKYCDTPSSHHPTPGGVGQHSGQPGTDRSVHPSDLEDDDDEDDDDFVAATPGFTPSSVRSHYPPHSRDIISASGPRRESMNTGTTMNSGPSTPATPLSVAPRTPFDGTPGWRRPGRNTPGDRSSGTPAHKRRRRSSYQGADTDTEVDDYEEDEDGSDVGEEVELMTNVTMTPAAHGGELEEEDDGHAIKPRRRAKRSDANARQAHLDANRLASDNLLSPGSLLGDAPPEPPEPVGDSSLPHGDEDEEEEEEEDEPVTKNRSFLISRDCIHENTMRPGTTALFASSVRPGRLNDRILHLVQERLKSRDHIVKVVDPLNIHLPLLQIPWGFYSDPENQAPKELADLVHLVSQVDRIIVTTCEYNSAIPPALSNLLDHLPHSALAYKPAGIIAYTTGKFELIDQYCPYDCRSLCEIYACFNSERRAKFTDVVQPRPEACLFYYINVTDACELKSSPRAQAKAMCERTQKSSADCNEPTVLGLIETRSS</sequence>
<dbReference type="GO" id="GO:0006367">
    <property type="term" value="P:transcription initiation at RNA polymerase II promoter"/>
    <property type="evidence" value="ECO:0007669"/>
    <property type="project" value="InterPro"/>
</dbReference>
<dbReference type="SUPFAM" id="SSF52218">
    <property type="entry name" value="Flavoproteins"/>
    <property type="match status" value="1"/>
</dbReference>
<reference evidence="3 4" key="1">
    <citation type="submission" date="2013-11" db="EMBL/GenBank/DDBJ databases">
        <title>Opisthorchis viverrini - life in the bile duct.</title>
        <authorList>
            <person name="Young N.D."/>
            <person name="Nagarajan N."/>
            <person name="Lin S.J."/>
            <person name="Korhonen P.K."/>
            <person name="Jex A.R."/>
            <person name="Hall R.S."/>
            <person name="Safavi-Hemami H."/>
            <person name="Kaewkong W."/>
            <person name="Bertrand D."/>
            <person name="Gao S."/>
            <person name="Seet Q."/>
            <person name="Wongkham S."/>
            <person name="Teh B.T."/>
            <person name="Wongkham C."/>
            <person name="Intapan P.M."/>
            <person name="Maleewong W."/>
            <person name="Yang X."/>
            <person name="Hu M."/>
            <person name="Wang Z."/>
            <person name="Hofmann A."/>
            <person name="Sternberg P.W."/>
            <person name="Tan P."/>
            <person name="Wang J."/>
            <person name="Gasser R.B."/>
        </authorList>
    </citation>
    <scope>NUCLEOTIDE SEQUENCE [LARGE SCALE GENOMIC DNA]</scope>
</reference>
<dbReference type="AlphaFoldDB" id="A0A075A3Y9"/>
<dbReference type="Gene3D" id="3.40.50.360">
    <property type="match status" value="1"/>
</dbReference>
<proteinExistence type="predicted"/>
<feature type="compositionally biased region" description="Polar residues" evidence="1">
    <location>
        <begin position="283"/>
        <end position="293"/>
    </location>
</feature>
<dbReference type="PANTHER" id="PTHR12694:SF8">
    <property type="entry name" value="TRANSCRIPTION INITIATION FACTOR IIA SUBUNIT 1"/>
    <property type="match status" value="1"/>
</dbReference>
<evidence type="ECO:0000259" key="2">
    <source>
        <dbReference type="Pfam" id="PF03358"/>
    </source>
</evidence>
<dbReference type="EMBL" id="KL596663">
    <property type="protein sequence ID" value="KER30280.1"/>
    <property type="molecule type" value="Genomic_DNA"/>
</dbReference>
<dbReference type="OrthoDB" id="6275927at2759"/>
<dbReference type="CDD" id="cd07976">
    <property type="entry name" value="TFIIA_alpha_beta_like"/>
    <property type="match status" value="1"/>
</dbReference>
<organism evidence="3 4">
    <name type="scientific">Opisthorchis viverrini</name>
    <name type="common">Southeast Asian liver fluke</name>
    <dbReference type="NCBI Taxonomy" id="6198"/>
    <lineage>
        <taxon>Eukaryota</taxon>
        <taxon>Metazoa</taxon>
        <taxon>Spiralia</taxon>
        <taxon>Lophotrochozoa</taxon>
        <taxon>Platyhelminthes</taxon>
        <taxon>Trematoda</taxon>
        <taxon>Digenea</taxon>
        <taxon>Opisthorchiida</taxon>
        <taxon>Opisthorchiata</taxon>
        <taxon>Opisthorchiidae</taxon>
        <taxon>Opisthorchis</taxon>
    </lineage>
</organism>
<dbReference type="PANTHER" id="PTHR12694">
    <property type="entry name" value="TRANSCRIPTION INITIATION FACTOR IIA SUBUNIT 1"/>
    <property type="match status" value="1"/>
</dbReference>
<keyword evidence="4" id="KW-1185">Reference proteome</keyword>
<dbReference type="InterPro" id="IPR029039">
    <property type="entry name" value="Flavoprotein-like_sf"/>
</dbReference>
<evidence type="ECO:0000313" key="3">
    <source>
        <dbReference type="EMBL" id="KER30280.1"/>
    </source>
</evidence>
<dbReference type="Gene3D" id="1.10.287.100">
    <property type="match status" value="1"/>
</dbReference>
<feature type="compositionally biased region" description="Basic and acidic residues" evidence="1">
    <location>
        <begin position="497"/>
        <end position="509"/>
    </location>
</feature>
<dbReference type="GeneID" id="20327362"/>
<feature type="domain" description="NADPH-dependent FMN reductase-like" evidence="2">
    <location>
        <begin position="581"/>
        <end position="697"/>
    </location>
</feature>
<evidence type="ECO:0000313" key="4">
    <source>
        <dbReference type="Proteomes" id="UP000054324"/>
    </source>
</evidence>
<name>A0A075A3Y9_OPIVI</name>
<dbReference type="SMART" id="SM01371">
    <property type="entry name" value="TFIIA"/>
    <property type="match status" value="1"/>
</dbReference>
<gene>
    <name evidence="3" type="ORF">T265_13195</name>
</gene>
<dbReference type="SUPFAM" id="SSF47396">
    <property type="entry name" value="Transcription factor IIA (TFIIA), alpha-helical domain"/>
    <property type="match status" value="1"/>
</dbReference>
<protein>
    <recommendedName>
        <fullName evidence="2">NADPH-dependent FMN reductase-like domain-containing protein</fullName>
    </recommendedName>
</protein>
<dbReference type="InterPro" id="IPR004855">
    <property type="entry name" value="TFIIA_asu/bsu"/>
</dbReference>
<dbReference type="KEGG" id="ovi:T265_13195"/>
<dbReference type="Pfam" id="PF03358">
    <property type="entry name" value="FMN_red"/>
    <property type="match status" value="1"/>
</dbReference>